<organism evidence="9 10">
    <name type="scientific">Geochorda subterranea</name>
    <dbReference type="NCBI Taxonomy" id="3109564"/>
    <lineage>
        <taxon>Bacteria</taxon>
        <taxon>Bacillati</taxon>
        <taxon>Bacillota</taxon>
        <taxon>Limnochordia</taxon>
        <taxon>Limnochordales</taxon>
        <taxon>Geochordaceae</taxon>
        <taxon>Geochorda</taxon>
    </lineage>
</organism>
<comment type="similarity">
    <text evidence="7">Belongs to the binding-protein-dependent transport system permease family.</text>
</comment>
<feature type="transmembrane region" description="Helical" evidence="7">
    <location>
        <begin position="312"/>
        <end position="336"/>
    </location>
</feature>
<evidence type="ECO:0000256" key="5">
    <source>
        <dbReference type="ARBA" id="ARBA00022989"/>
    </source>
</evidence>
<dbReference type="InterPro" id="IPR000515">
    <property type="entry name" value="MetI-like"/>
</dbReference>
<dbReference type="EMBL" id="CP141614">
    <property type="protein sequence ID" value="WRP13591.1"/>
    <property type="molecule type" value="Genomic_DNA"/>
</dbReference>
<dbReference type="InterPro" id="IPR035906">
    <property type="entry name" value="MetI-like_sf"/>
</dbReference>
<keyword evidence="10" id="KW-1185">Reference proteome</keyword>
<evidence type="ECO:0000256" key="1">
    <source>
        <dbReference type="ARBA" id="ARBA00004651"/>
    </source>
</evidence>
<sequence length="343" mass="38415">MIRLVARRLMMLPLVLVGTSLIIFALSQLLSPYQRVATYVRSPQELKSFTLDELVRKYQLDAPLTTQYANWLRELAGGHLGWSEVAKEPVWDAIVRHFPATLELTLYASIPMAVGGVWLGTLAAVRHNSWVDHASRVFAIVGWSFPTFVFGLLFLMVFYGWLGWFPPGRLSVWATQAMLSPDFRQLTGLVTIDAVINGRLDILVDALRHMVGPVVTLSYLYWAQLQRITRSSMLDTLRQDYVRTARAKGLDERSVIRRHARRNALIPVSTVIALMVLGLLGGVVITETIFAYPGIGRLLATAALQLDRATVLGVTLFYAVILVLVILAMDISYALIDPRVRIE</sequence>
<dbReference type="PROSITE" id="PS50928">
    <property type="entry name" value="ABC_TM1"/>
    <property type="match status" value="1"/>
</dbReference>
<evidence type="ECO:0000256" key="4">
    <source>
        <dbReference type="ARBA" id="ARBA00022692"/>
    </source>
</evidence>
<dbReference type="PANTHER" id="PTHR43163:SF6">
    <property type="entry name" value="DIPEPTIDE TRANSPORT SYSTEM PERMEASE PROTEIN DPPB-RELATED"/>
    <property type="match status" value="1"/>
</dbReference>
<evidence type="ECO:0000256" key="3">
    <source>
        <dbReference type="ARBA" id="ARBA00022475"/>
    </source>
</evidence>
<keyword evidence="2 7" id="KW-0813">Transport</keyword>
<proteinExistence type="inferred from homology"/>
<reference evidence="10" key="1">
    <citation type="submission" date="2023-12" db="EMBL/GenBank/DDBJ databases">
        <title>Novel isolates from deep terrestrial aquifers shed light on the physiology and ecology of the class Limnochordia.</title>
        <authorList>
            <person name="Karnachuk O.V."/>
            <person name="Lukina A.P."/>
            <person name="Avakyan M.R."/>
            <person name="Kadnikov V."/>
            <person name="Begmatov S."/>
            <person name="Beletsky A.V."/>
            <person name="Mardanov A.V."/>
            <person name="Ravin N.V."/>
        </authorList>
    </citation>
    <scope>NUCLEOTIDE SEQUENCE [LARGE SCALE GENOMIC DNA]</scope>
    <source>
        <strain evidence="10">LN</strain>
    </source>
</reference>
<feature type="transmembrane region" description="Helical" evidence="7">
    <location>
        <begin position="104"/>
        <end position="125"/>
    </location>
</feature>
<feature type="transmembrane region" description="Helical" evidence="7">
    <location>
        <begin position="137"/>
        <end position="162"/>
    </location>
</feature>
<protein>
    <submittedName>
        <fullName evidence="9">ABC transporter permease</fullName>
    </submittedName>
</protein>
<dbReference type="CDD" id="cd06261">
    <property type="entry name" value="TM_PBP2"/>
    <property type="match status" value="1"/>
</dbReference>
<keyword evidence="3" id="KW-1003">Cell membrane</keyword>
<dbReference type="PANTHER" id="PTHR43163">
    <property type="entry name" value="DIPEPTIDE TRANSPORT SYSTEM PERMEASE PROTEIN DPPB-RELATED"/>
    <property type="match status" value="1"/>
</dbReference>
<dbReference type="RefSeq" id="WP_324667836.1">
    <property type="nucleotide sequence ID" value="NZ_CP141614.1"/>
</dbReference>
<name>A0ABZ1BMA1_9FIRM</name>
<evidence type="ECO:0000313" key="10">
    <source>
        <dbReference type="Proteomes" id="UP001333102"/>
    </source>
</evidence>
<dbReference type="SUPFAM" id="SSF161098">
    <property type="entry name" value="MetI-like"/>
    <property type="match status" value="1"/>
</dbReference>
<dbReference type="Pfam" id="PF00528">
    <property type="entry name" value="BPD_transp_1"/>
    <property type="match status" value="1"/>
</dbReference>
<accession>A0ABZ1BMA1</accession>
<dbReference type="Proteomes" id="UP001333102">
    <property type="component" value="Chromosome"/>
</dbReference>
<dbReference type="Gene3D" id="1.10.3720.10">
    <property type="entry name" value="MetI-like"/>
    <property type="match status" value="1"/>
</dbReference>
<keyword evidence="4 7" id="KW-0812">Transmembrane</keyword>
<keyword evidence="6 7" id="KW-0472">Membrane</keyword>
<keyword evidence="5 7" id="KW-1133">Transmembrane helix</keyword>
<feature type="transmembrane region" description="Helical" evidence="7">
    <location>
        <begin position="264"/>
        <end position="292"/>
    </location>
</feature>
<evidence type="ECO:0000256" key="6">
    <source>
        <dbReference type="ARBA" id="ARBA00023136"/>
    </source>
</evidence>
<evidence type="ECO:0000256" key="2">
    <source>
        <dbReference type="ARBA" id="ARBA00022448"/>
    </source>
</evidence>
<dbReference type="Pfam" id="PF19300">
    <property type="entry name" value="BPD_transp_1_N"/>
    <property type="match status" value="1"/>
</dbReference>
<evidence type="ECO:0000259" key="8">
    <source>
        <dbReference type="PROSITE" id="PS50928"/>
    </source>
</evidence>
<comment type="subcellular location">
    <subcellularLocation>
        <location evidence="1 7">Cell membrane</location>
        <topology evidence="1 7">Multi-pass membrane protein</topology>
    </subcellularLocation>
</comment>
<evidence type="ECO:0000313" key="9">
    <source>
        <dbReference type="EMBL" id="WRP13591.1"/>
    </source>
</evidence>
<feature type="transmembrane region" description="Helical" evidence="7">
    <location>
        <begin position="12"/>
        <end position="30"/>
    </location>
</feature>
<feature type="transmembrane region" description="Helical" evidence="7">
    <location>
        <begin position="206"/>
        <end position="223"/>
    </location>
</feature>
<gene>
    <name evidence="9" type="ORF">VLY81_09015</name>
</gene>
<dbReference type="InterPro" id="IPR045621">
    <property type="entry name" value="BPD_transp_1_N"/>
</dbReference>
<feature type="domain" description="ABC transmembrane type-1" evidence="8">
    <location>
        <begin position="98"/>
        <end position="333"/>
    </location>
</feature>
<evidence type="ECO:0000256" key="7">
    <source>
        <dbReference type="RuleBase" id="RU363032"/>
    </source>
</evidence>